<reference evidence="1 2" key="1">
    <citation type="journal article" date="2020" name="ISME J.">
        <title>Uncovering the hidden diversity of litter-decomposition mechanisms in mushroom-forming fungi.</title>
        <authorList>
            <person name="Floudas D."/>
            <person name="Bentzer J."/>
            <person name="Ahren D."/>
            <person name="Johansson T."/>
            <person name="Persson P."/>
            <person name="Tunlid A."/>
        </authorList>
    </citation>
    <scope>NUCLEOTIDE SEQUENCE [LARGE SCALE GENOMIC DNA]</scope>
    <source>
        <strain evidence="1 2">CBS 406.79</strain>
    </source>
</reference>
<evidence type="ECO:0000313" key="1">
    <source>
        <dbReference type="EMBL" id="KAF5390422.1"/>
    </source>
</evidence>
<dbReference type="Proteomes" id="UP000518752">
    <property type="component" value="Unassembled WGS sequence"/>
</dbReference>
<gene>
    <name evidence="1" type="ORF">D9757_005232</name>
</gene>
<protein>
    <submittedName>
        <fullName evidence="1">Uncharacterized protein</fullName>
    </submittedName>
</protein>
<organism evidence="1 2">
    <name type="scientific">Collybiopsis confluens</name>
    <dbReference type="NCBI Taxonomy" id="2823264"/>
    <lineage>
        <taxon>Eukaryota</taxon>
        <taxon>Fungi</taxon>
        <taxon>Dikarya</taxon>
        <taxon>Basidiomycota</taxon>
        <taxon>Agaricomycotina</taxon>
        <taxon>Agaricomycetes</taxon>
        <taxon>Agaricomycetidae</taxon>
        <taxon>Agaricales</taxon>
        <taxon>Marasmiineae</taxon>
        <taxon>Omphalotaceae</taxon>
        <taxon>Collybiopsis</taxon>
    </lineage>
</organism>
<dbReference type="OrthoDB" id="3043436at2759"/>
<evidence type="ECO:0000313" key="2">
    <source>
        <dbReference type="Proteomes" id="UP000518752"/>
    </source>
</evidence>
<sequence length="383" mass="43621">MKFGLQEDLDPPQNSSILREALPELKNLSCVDLTNADNLSVQLLDAFSNHSSVSTVLVRTFSALPANDLPSLDLSKISIARGDYSFFIEHPLPSPRGSQFQNVFFLKVTDGDLGRDNFANQVYRGLHSLLYCNKLSPMTWLPTFTANHPNLNEIRFHYDVKSDPDHYRIPFFESFVENVRQMQVASHKFGLEQFVFNRTSPSSSFPNTPPFQDWHLSHLHVDIWESSTQVLSLFAASFPNLGSLFVGFAHILPEDQVDLKYGLDDLVNVLARFRSLRSFGSMNLFLYMQLPVQFTSPMQDPSSKLNINPYPPSDMLAAFWNKVAWKMYRYTPHIASAVVSLNHIRIWEEMGGDPDSEVEDPPTLRWDLMIRRNNGAVSMNVVD</sequence>
<keyword evidence="2" id="KW-1185">Reference proteome</keyword>
<dbReference type="AlphaFoldDB" id="A0A8H5HVU7"/>
<comment type="caution">
    <text evidence="1">The sequence shown here is derived from an EMBL/GenBank/DDBJ whole genome shotgun (WGS) entry which is preliminary data.</text>
</comment>
<dbReference type="EMBL" id="JAACJN010000015">
    <property type="protein sequence ID" value="KAF5390422.1"/>
    <property type="molecule type" value="Genomic_DNA"/>
</dbReference>
<proteinExistence type="predicted"/>
<name>A0A8H5HVU7_9AGAR</name>
<accession>A0A8H5HVU7</accession>